<evidence type="ECO:0000313" key="4">
    <source>
        <dbReference type="Proteomes" id="UP001597227"/>
    </source>
</evidence>
<organism evidence="3 4">
    <name type="scientific">Fredinandcohnia salidurans</name>
    <dbReference type="NCBI Taxonomy" id="2595041"/>
    <lineage>
        <taxon>Bacteria</taxon>
        <taxon>Bacillati</taxon>
        <taxon>Bacillota</taxon>
        <taxon>Bacilli</taxon>
        <taxon>Bacillales</taxon>
        <taxon>Bacillaceae</taxon>
        <taxon>Fredinandcohnia</taxon>
    </lineage>
</organism>
<feature type="transmembrane region" description="Helical" evidence="2">
    <location>
        <begin position="14"/>
        <end position="34"/>
    </location>
</feature>
<feature type="coiled-coil region" evidence="1">
    <location>
        <begin position="163"/>
        <end position="208"/>
    </location>
</feature>
<evidence type="ECO:0000313" key="3">
    <source>
        <dbReference type="EMBL" id="MFD1781127.1"/>
    </source>
</evidence>
<evidence type="ECO:0008006" key="5">
    <source>
        <dbReference type="Google" id="ProtNLM"/>
    </source>
</evidence>
<sequence>MIFIERCDSSLESLVIAIISLLIILPIIYFLPIGFTKKGKLLILFCAFIVFSIGIALKTVLSVWQTGLVLILLAVGASYLIGKRYGNQLFIHDENSAEFEDKVIKFEIEDDIEEEIRSQVSLEKDKVLPSEQKIVSPLTQAVDEERVEEIEPIDNQKNDDFVMENIHVENEELQDEIHKNEMDANHNFDELLKEIELELNNNNELQRTDEMIEASEETIEVEPIDIDEEDDDLLITAPSTLEEIQIDSLPVNIDEQHNEESSIEEIPLIEPSEIEVDSIEEDVILSIPVENENSIQEEQMEASQNQIEEAQELVKLEENEIITLENEQDDETKEDDPSTEIVEAVEVEDDIQDNQENQDNNQALRQQLFATMISQIKLSRNKISNSHYEKIILDHLHPQLSDHDYYTVVSLLIEHYIHTGQIEELSSLLSQNRVRFEKYPVILQEINFIVDEYCKI</sequence>
<keyword evidence="4" id="KW-1185">Reference proteome</keyword>
<dbReference type="Proteomes" id="UP001597227">
    <property type="component" value="Unassembled WGS sequence"/>
</dbReference>
<proteinExistence type="predicted"/>
<evidence type="ECO:0000256" key="1">
    <source>
        <dbReference type="SAM" id="Coils"/>
    </source>
</evidence>
<dbReference type="RefSeq" id="WP_304217572.1">
    <property type="nucleotide sequence ID" value="NZ_JBHUEK010000031.1"/>
</dbReference>
<evidence type="ECO:0000256" key="2">
    <source>
        <dbReference type="SAM" id="Phobius"/>
    </source>
</evidence>
<name>A0ABW4MT83_9BACI</name>
<feature type="transmembrane region" description="Helical" evidence="2">
    <location>
        <begin position="41"/>
        <end position="57"/>
    </location>
</feature>
<keyword evidence="2" id="KW-0812">Transmembrane</keyword>
<comment type="caution">
    <text evidence="3">The sequence shown here is derived from an EMBL/GenBank/DDBJ whole genome shotgun (WGS) entry which is preliminary data.</text>
</comment>
<dbReference type="EMBL" id="JBHUEK010000031">
    <property type="protein sequence ID" value="MFD1781127.1"/>
    <property type="molecule type" value="Genomic_DNA"/>
</dbReference>
<gene>
    <name evidence="3" type="ORF">ACFSFW_20945</name>
</gene>
<feature type="coiled-coil region" evidence="1">
    <location>
        <begin position="293"/>
        <end position="367"/>
    </location>
</feature>
<reference evidence="4" key="1">
    <citation type="journal article" date="2019" name="Int. J. Syst. Evol. Microbiol.">
        <title>The Global Catalogue of Microorganisms (GCM) 10K type strain sequencing project: providing services to taxonomists for standard genome sequencing and annotation.</title>
        <authorList>
            <consortium name="The Broad Institute Genomics Platform"/>
            <consortium name="The Broad Institute Genome Sequencing Center for Infectious Disease"/>
            <person name="Wu L."/>
            <person name="Ma J."/>
        </authorList>
    </citation>
    <scope>NUCLEOTIDE SEQUENCE [LARGE SCALE GENOMIC DNA]</scope>
    <source>
        <strain evidence="4">CCUG 15531</strain>
    </source>
</reference>
<keyword evidence="1" id="KW-0175">Coiled coil</keyword>
<keyword evidence="2" id="KW-0472">Membrane</keyword>
<protein>
    <recommendedName>
        <fullName evidence="5">MFS transporter</fullName>
    </recommendedName>
</protein>
<keyword evidence="2" id="KW-1133">Transmembrane helix</keyword>
<accession>A0ABW4MT83</accession>